<dbReference type="InterPro" id="IPR038573">
    <property type="entry name" value="BrnT_sf"/>
</dbReference>
<evidence type="ECO:0000313" key="1">
    <source>
        <dbReference type="EMBL" id="AGW12169.1"/>
    </source>
</evidence>
<dbReference type="eggNOG" id="COG2929">
    <property type="taxonomic scope" value="Bacteria"/>
</dbReference>
<dbReference type="STRING" id="1121448.DGI_0237"/>
<dbReference type="RefSeq" id="WP_021758765.1">
    <property type="nucleotide sequence ID" value="NC_022444.1"/>
</dbReference>
<gene>
    <name evidence="1" type="ORF">DGI_0237</name>
</gene>
<evidence type="ECO:0008006" key="3">
    <source>
        <dbReference type="Google" id="ProtNLM"/>
    </source>
</evidence>
<evidence type="ECO:0000313" key="2">
    <source>
        <dbReference type="Proteomes" id="UP000016587"/>
    </source>
</evidence>
<dbReference type="EMBL" id="CP006585">
    <property type="protein sequence ID" value="AGW12169.1"/>
    <property type="molecule type" value="Genomic_DNA"/>
</dbReference>
<accession>T2G7K1</accession>
<dbReference type="KEGG" id="dgg:DGI_0237"/>
<dbReference type="Pfam" id="PF04365">
    <property type="entry name" value="BrnT_toxin"/>
    <property type="match status" value="1"/>
</dbReference>
<name>T2G7K1_MEGG1</name>
<dbReference type="InterPro" id="IPR007460">
    <property type="entry name" value="BrnT_toxin"/>
</dbReference>
<protein>
    <recommendedName>
        <fullName evidence="3">BrnT family toxin</fullName>
    </recommendedName>
</protein>
<reference evidence="2" key="2">
    <citation type="submission" date="2013-07" db="EMBL/GenBank/DDBJ databases">
        <authorList>
            <person name="Morais-Silva F.O."/>
            <person name="Rezende A.M."/>
            <person name="Pimentel C."/>
            <person name="Resende D.M."/>
            <person name="Santos C.I."/>
            <person name="Clemente C."/>
            <person name="de Oliveira L.M."/>
            <person name="da Silva S.M."/>
            <person name="Costa D.A."/>
            <person name="Varela-Raposo A."/>
            <person name="Horacio E.C.A."/>
            <person name="Matos M."/>
            <person name="Flores O."/>
            <person name="Ruiz J.C."/>
            <person name="Rodrigues-Pousada C."/>
        </authorList>
    </citation>
    <scope>NUCLEOTIDE SEQUENCE [LARGE SCALE GENOMIC DNA]</scope>
    <source>
        <strain evidence="2">ATCC 19364 / DSM 1382 / NCIMB 9332 / VKM B-1759</strain>
    </source>
</reference>
<dbReference type="Gene3D" id="3.10.450.530">
    <property type="entry name" value="Ribonuclease toxin, BrnT, of type II toxin-antitoxin system"/>
    <property type="match status" value="1"/>
</dbReference>
<organism evidence="1 2">
    <name type="scientific">Megalodesulfovibrio gigas (strain ATCC 19364 / DSM 1382 / NCIMB 9332 / VKM B-1759)</name>
    <name type="common">Desulfovibrio gigas</name>
    <dbReference type="NCBI Taxonomy" id="1121448"/>
    <lineage>
        <taxon>Bacteria</taxon>
        <taxon>Pseudomonadati</taxon>
        <taxon>Thermodesulfobacteriota</taxon>
        <taxon>Desulfovibrionia</taxon>
        <taxon>Desulfovibrionales</taxon>
        <taxon>Desulfovibrionaceae</taxon>
        <taxon>Megalodesulfovibrio</taxon>
    </lineage>
</organism>
<dbReference type="Proteomes" id="UP000016587">
    <property type="component" value="Chromosome"/>
</dbReference>
<dbReference type="HOGENOM" id="CLU_149290_2_0_7"/>
<keyword evidence="2" id="KW-1185">Reference proteome</keyword>
<reference evidence="1 2" key="1">
    <citation type="journal article" date="2013" name="J. Bacteriol.">
        <title>Roles of HynAB and Ech, the only two hydrogenases found in the model sulfate reducer Desulfovibrio gigas.</title>
        <authorList>
            <person name="Morais-Silva F.O."/>
            <person name="Santos C.I."/>
            <person name="Rodrigues R."/>
            <person name="Pereira I.A."/>
            <person name="Rodrigues-Pousada C."/>
        </authorList>
    </citation>
    <scope>NUCLEOTIDE SEQUENCE [LARGE SCALE GENOMIC DNA]</scope>
    <source>
        <strain evidence="2">ATCC 19364 / DSM 1382 / NCIMB 9332 / VKM B-1759</strain>
    </source>
</reference>
<proteinExistence type="predicted"/>
<dbReference type="PATRIC" id="fig|1121448.10.peg.243"/>
<dbReference type="OrthoDB" id="9802417at2"/>
<sequence>MKLVWDTQKRNKNLQKHGLAFEDADQVFMRPTLEFLDDRFEYGEDRWIAIGMLGVQCVALVYTEQGEALRVISMRKATKEEQNAYEKAVLF</sequence>
<dbReference type="AlphaFoldDB" id="T2G7K1"/>